<dbReference type="Pfam" id="PF24758">
    <property type="entry name" value="LRR_At5g56370"/>
    <property type="match status" value="1"/>
</dbReference>
<dbReference type="InterPro" id="IPR036047">
    <property type="entry name" value="F-box-like_dom_sf"/>
</dbReference>
<dbReference type="InterPro" id="IPR055411">
    <property type="entry name" value="LRR_FXL15/At3g58940/PEG3-like"/>
</dbReference>
<evidence type="ECO:0000313" key="4">
    <source>
        <dbReference type="RefSeq" id="XP_016484066.1"/>
    </source>
</evidence>
<dbReference type="PaxDb" id="4097-A0A1S4B555"/>
<dbReference type="Gene3D" id="3.80.10.10">
    <property type="entry name" value="Ribonuclease Inhibitor"/>
    <property type="match status" value="1"/>
</dbReference>
<protein>
    <submittedName>
        <fullName evidence="3 4">F-box/FBD/LRR-repeat protein At1g13570-like isoform X1</fullName>
    </submittedName>
</protein>
<dbReference type="SUPFAM" id="SSF81383">
    <property type="entry name" value="F-box domain"/>
    <property type="match status" value="1"/>
</dbReference>
<evidence type="ECO:0000313" key="3">
    <source>
        <dbReference type="RefSeq" id="XP_016484065.1"/>
    </source>
</evidence>
<reference evidence="3 4" key="2">
    <citation type="submission" date="2025-04" db="UniProtKB">
        <authorList>
            <consortium name="RefSeq"/>
        </authorList>
    </citation>
    <scope>IDENTIFICATION</scope>
</reference>
<dbReference type="SUPFAM" id="SSF52047">
    <property type="entry name" value="RNI-like"/>
    <property type="match status" value="1"/>
</dbReference>
<evidence type="ECO:0000259" key="1">
    <source>
        <dbReference type="PROSITE" id="PS50181"/>
    </source>
</evidence>
<reference key="1">
    <citation type="journal article" date="2014" name="Nat. Commun.">
        <title>The tobacco genome sequence and its comparison with those of tomato and potato.</title>
        <authorList>
            <person name="Sierro N."/>
            <person name="Battey J.N."/>
            <person name="Ouadi S."/>
            <person name="Bakaher N."/>
            <person name="Bovet L."/>
            <person name="Willig A."/>
            <person name="Goepfert S."/>
            <person name="Peitsch M.C."/>
            <person name="Ivanov N.V."/>
        </authorList>
    </citation>
    <scope>NUCLEOTIDE SEQUENCE [LARGE SCALE GENOMIC DNA]</scope>
    <source>
        <strain>cv. TN90</strain>
    </source>
</reference>
<keyword evidence="2" id="KW-1185">Reference proteome</keyword>
<name>A0A1S4B555_TOBAC</name>
<dbReference type="STRING" id="4097.A0A1S4B555"/>
<accession>A0A1S4B555</accession>
<dbReference type="GeneID" id="107804658"/>
<proteinExistence type="predicted"/>
<dbReference type="InterPro" id="IPR001810">
    <property type="entry name" value="F-box_dom"/>
</dbReference>
<dbReference type="KEGG" id="nta:107804658"/>
<evidence type="ECO:0000313" key="2">
    <source>
        <dbReference type="Proteomes" id="UP000790787"/>
    </source>
</evidence>
<dbReference type="Pfam" id="PF00646">
    <property type="entry name" value="F-box"/>
    <property type="match status" value="1"/>
</dbReference>
<sequence>MAMTDSCKRLAVGGDKLDRLTDLPINVIHQIQDHMSIEDAAKMSVLSREWRYVWVSNPKLAFGAQFYKKRKLSTTTDVISTIVSQHHGVIKKFHSIIHSSQHSVVDEWMLLLSGNGLTDLTLHNLTNSKAPYRLPSCVYGVELERLVLWNCIFRPPCSFRGFHKLKRLNLKQVSFELDISTASLWMPNLERLNFMQCSGLRHLNIYAPELLLLTFYGCGTDALKPGPFMDCVKLESAGVSFQEEVSQNRQDKAVKLTNLLSSWPNISFLLLDRYFLKLLLLVLKWMGFPRASAD</sequence>
<feature type="domain" description="F-box" evidence="1">
    <location>
        <begin position="17"/>
        <end position="70"/>
    </location>
</feature>
<dbReference type="AlphaFoldDB" id="A0A1S4B555"/>
<dbReference type="RefSeq" id="XP_016484066.1">
    <property type="nucleotide sequence ID" value="XM_016628580.1"/>
</dbReference>
<dbReference type="Proteomes" id="UP000790787">
    <property type="component" value="Chromosome 11"/>
</dbReference>
<dbReference type="PANTHER" id="PTHR31639:SF70">
    <property type="entry name" value="FBD DOMAIN-CONTAINING PROTEIN"/>
    <property type="match status" value="1"/>
</dbReference>
<dbReference type="PANTHER" id="PTHR31639">
    <property type="entry name" value="F-BOX PROTEIN-LIKE"/>
    <property type="match status" value="1"/>
</dbReference>
<dbReference type="RefSeq" id="XP_016484065.1">
    <property type="nucleotide sequence ID" value="XM_016628579.1"/>
</dbReference>
<dbReference type="InterPro" id="IPR032675">
    <property type="entry name" value="LRR_dom_sf"/>
</dbReference>
<dbReference type="OrthoDB" id="1279040at2759"/>
<gene>
    <name evidence="3 4" type="primary">LOC107804658</name>
</gene>
<organism evidence="3">
    <name type="scientific">Nicotiana tabacum</name>
    <name type="common">Common tobacco</name>
    <dbReference type="NCBI Taxonomy" id="4097"/>
    <lineage>
        <taxon>Eukaryota</taxon>
        <taxon>Viridiplantae</taxon>
        <taxon>Streptophyta</taxon>
        <taxon>Embryophyta</taxon>
        <taxon>Tracheophyta</taxon>
        <taxon>Spermatophyta</taxon>
        <taxon>Magnoliopsida</taxon>
        <taxon>eudicotyledons</taxon>
        <taxon>Gunneridae</taxon>
        <taxon>Pentapetalae</taxon>
        <taxon>asterids</taxon>
        <taxon>lamiids</taxon>
        <taxon>Solanales</taxon>
        <taxon>Solanaceae</taxon>
        <taxon>Nicotianoideae</taxon>
        <taxon>Nicotianeae</taxon>
        <taxon>Nicotiana</taxon>
    </lineage>
</organism>
<dbReference type="PROSITE" id="PS50181">
    <property type="entry name" value="FBOX"/>
    <property type="match status" value="1"/>
</dbReference>